<reference evidence="3" key="1">
    <citation type="submission" date="2022-12" db="EMBL/GenBank/DDBJ databases">
        <authorList>
            <person name="Petersen C."/>
        </authorList>
    </citation>
    <scope>NUCLEOTIDE SEQUENCE</scope>
    <source>
        <strain evidence="3">IBT 16125</strain>
    </source>
</reference>
<evidence type="ECO:0000313" key="4">
    <source>
        <dbReference type="Proteomes" id="UP001213681"/>
    </source>
</evidence>
<dbReference type="RefSeq" id="XP_056764682.1">
    <property type="nucleotide sequence ID" value="XM_056911856.1"/>
</dbReference>
<dbReference type="InterPro" id="IPR040841">
    <property type="entry name" value="Luciferase_dom"/>
</dbReference>
<organism evidence="3 4">
    <name type="scientific">Penicillium daleae</name>
    <dbReference type="NCBI Taxonomy" id="63821"/>
    <lineage>
        <taxon>Eukaryota</taxon>
        <taxon>Fungi</taxon>
        <taxon>Dikarya</taxon>
        <taxon>Ascomycota</taxon>
        <taxon>Pezizomycotina</taxon>
        <taxon>Eurotiomycetes</taxon>
        <taxon>Eurotiomycetidae</taxon>
        <taxon>Eurotiales</taxon>
        <taxon>Aspergillaceae</taxon>
        <taxon>Penicillium</taxon>
    </lineage>
</organism>
<gene>
    <name evidence="3" type="ORF">N7458_008474</name>
</gene>
<dbReference type="PANTHER" id="PTHR38695:SF1">
    <property type="entry name" value="AMINO ACID PERMEASE_ SLC12A DOMAIN-CONTAINING PROTEIN"/>
    <property type="match status" value="1"/>
</dbReference>
<dbReference type="InterPro" id="IPR048273">
    <property type="entry name" value="Luciferase"/>
</dbReference>
<dbReference type="Pfam" id="PF17648">
    <property type="entry name" value="Luciferase"/>
    <property type="match status" value="1"/>
</dbReference>
<feature type="transmembrane region" description="Helical" evidence="1">
    <location>
        <begin position="23"/>
        <end position="43"/>
    </location>
</feature>
<dbReference type="PANTHER" id="PTHR38695">
    <property type="entry name" value="AMINO ACID PERMEASE_ SLC12A DOMAIN-CONTAINING PROTEIN"/>
    <property type="match status" value="1"/>
</dbReference>
<keyword evidence="1" id="KW-0472">Membrane</keyword>
<evidence type="ECO:0000259" key="2">
    <source>
        <dbReference type="Pfam" id="PF17648"/>
    </source>
</evidence>
<reference evidence="3" key="2">
    <citation type="journal article" date="2023" name="IMA Fungus">
        <title>Comparative genomic study of the Penicillium genus elucidates a diverse pangenome and 15 lateral gene transfer events.</title>
        <authorList>
            <person name="Petersen C."/>
            <person name="Sorensen T."/>
            <person name="Nielsen M.R."/>
            <person name="Sondergaard T.E."/>
            <person name="Sorensen J.L."/>
            <person name="Fitzpatrick D.A."/>
            <person name="Frisvad J.C."/>
            <person name="Nielsen K.L."/>
        </authorList>
    </citation>
    <scope>NUCLEOTIDE SEQUENCE</scope>
    <source>
        <strain evidence="3">IBT 16125</strain>
    </source>
</reference>
<dbReference type="AlphaFoldDB" id="A0AAD6C2N9"/>
<dbReference type="EMBL" id="JAPVEA010000007">
    <property type="protein sequence ID" value="KAJ5444602.1"/>
    <property type="molecule type" value="Genomic_DNA"/>
</dbReference>
<evidence type="ECO:0000313" key="3">
    <source>
        <dbReference type="EMBL" id="KAJ5444602.1"/>
    </source>
</evidence>
<protein>
    <recommendedName>
        <fullName evidence="2">Luciferase domain-containing protein</fullName>
    </recommendedName>
</protein>
<accession>A0AAD6C2N9</accession>
<proteinExistence type="predicted"/>
<evidence type="ECO:0000256" key="1">
    <source>
        <dbReference type="SAM" id="Phobius"/>
    </source>
</evidence>
<name>A0AAD6C2N9_9EURO</name>
<feature type="domain" description="Luciferase" evidence="2">
    <location>
        <begin position="200"/>
        <end position="279"/>
    </location>
</feature>
<dbReference type="GeneID" id="81602099"/>
<dbReference type="Proteomes" id="UP001213681">
    <property type="component" value="Unassembled WGS sequence"/>
</dbReference>
<keyword evidence="1" id="KW-1133">Transmembrane helix</keyword>
<keyword evidence="4" id="KW-1185">Reference proteome</keyword>
<keyword evidence="1" id="KW-0812">Transmembrane</keyword>
<comment type="caution">
    <text evidence="3">The sequence shown here is derived from an EMBL/GenBank/DDBJ whole genome shotgun (WGS) entry which is preliminary data.</text>
</comment>
<sequence>MSLETLTNALQHIRLPRSQQDRLNLAVGTAAVLGSAILLPAAYRDYRLFKSYGPGGVPNNLLGWMTVRTLFQPFGREMLSTEVYLRRIDAAEGHGRGDDGYLTLSTEQLESRKNDGRPEVGPHVVPQRQLTQIPDEDVMEVRFPVSRGVFMQKLDSRFTSFGLRNHHLVKFQPSNLERHSDALFLADHLPITDLATTMQGEIAHIHSGSDYSLHVVLAPADCKKVIDAGWGQRHAFSGTSAMTFLSLGTLSDIPSEYLLIYAPRNDAEIEIVMEIISAAVKFMTGREDVR</sequence>